<dbReference type="EC" id="2.7.11.1" evidence="1"/>
<keyword evidence="9" id="KW-1185">Reference proteome</keyword>
<evidence type="ECO:0000313" key="7">
    <source>
        <dbReference type="EMBL" id="ESO06674.1"/>
    </source>
</evidence>
<dbReference type="AlphaFoldDB" id="T1FXN2"/>
<dbReference type="STRING" id="6412.T1FXN2"/>
<proteinExistence type="inferred from homology"/>
<gene>
    <name evidence="8" type="primary">20213580</name>
    <name evidence="7" type="ORF">HELRODRAFT_63981</name>
</gene>
<keyword evidence="3 4" id="KW-0067">ATP-binding</keyword>
<dbReference type="InterPro" id="IPR000719">
    <property type="entry name" value="Prot_kinase_dom"/>
</dbReference>
<dbReference type="InterPro" id="IPR011009">
    <property type="entry name" value="Kinase-like_dom_sf"/>
</dbReference>
<evidence type="ECO:0000256" key="2">
    <source>
        <dbReference type="ARBA" id="ARBA00022741"/>
    </source>
</evidence>
<reference evidence="8" key="3">
    <citation type="submission" date="2015-06" db="UniProtKB">
        <authorList>
            <consortium name="EnsemblMetazoa"/>
        </authorList>
    </citation>
    <scope>IDENTIFICATION</scope>
</reference>
<dbReference type="InterPro" id="IPR017441">
    <property type="entry name" value="Protein_kinase_ATP_BS"/>
</dbReference>
<dbReference type="Gene3D" id="1.10.510.10">
    <property type="entry name" value="Transferase(Phosphotransferase) domain 1"/>
    <property type="match status" value="1"/>
</dbReference>
<accession>T1FXN2</accession>
<keyword evidence="5" id="KW-0723">Serine/threonine-protein kinase</keyword>
<dbReference type="SUPFAM" id="SSF56112">
    <property type="entry name" value="Protein kinase-like (PK-like)"/>
    <property type="match status" value="1"/>
</dbReference>
<evidence type="ECO:0000256" key="5">
    <source>
        <dbReference type="RuleBase" id="RU000304"/>
    </source>
</evidence>
<name>T1FXN2_HELRO</name>
<dbReference type="GO" id="GO:0090263">
    <property type="term" value="P:positive regulation of canonical Wnt signaling pathway"/>
    <property type="evidence" value="ECO:0000318"/>
    <property type="project" value="GO_Central"/>
</dbReference>
<evidence type="ECO:0000259" key="6">
    <source>
        <dbReference type="PROSITE" id="PS50011"/>
    </source>
</evidence>
<dbReference type="GO" id="GO:0005524">
    <property type="term" value="F:ATP binding"/>
    <property type="evidence" value="ECO:0007669"/>
    <property type="project" value="UniProtKB-UniRule"/>
</dbReference>
<reference evidence="9" key="1">
    <citation type="submission" date="2012-12" db="EMBL/GenBank/DDBJ databases">
        <authorList>
            <person name="Hellsten U."/>
            <person name="Grimwood J."/>
            <person name="Chapman J.A."/>
            <person name="Shapiro H."/>
            <person name="Aerts A."/>
            <person name="Otillar R.P."/>
            <person name="Terry A.Y."/>
            <person name="Boore J.L."/>
            <person name="Simakov O."/>
            <person name="Marletaz F."/>
            <person name="Cho S.-J."/>
            <person name="Edsinger-Gonzales E."/>
            <person name="Havlak P."/>
            <person name="Kuo D.-H."/>
            <person name="Larsson T."/>
            <person name="Lv J."/>
            <person name="Arendt D."/>
            <person name="Savage R."/>
            <person name="Osoegawa K."/>
            <person name="de Jong P."/>
            <person name="Lindberg D.R."/>
            <person name="Seaver E.C."/>
            <person name="Weisblat D.A."/>
            <person name="Putnam N.H."/>
            <person name="Grigoriev I.V."/>
            <person name="Rokhsar D.S."/>
        </authorList>
    </citation>
    <scope>NUCLEOTIDE SEQUENCE</scope>
</reference>
<sequence>MKVNQQTYLIGNVYSVGRKIGAGNFGELHLGRNVHTNESVAIKLEQTKAKTPQLVFEFRYYKMLNPQEGIPNAHYYGQYNKYNALVLDLLGPNIEELFDMCGRKFTTKTVAMFTMQAVRRLEYVHGKQLIYRDMKPENFCIGRQTYQSIRTVFLVDFGLAKRYIDPETNLHIPFKDHKSLTGTARYMSVNTHLGYEQSRRDDLEALGNVAMYLMRGSLPWQGLKADTLKERYQKIGETKQKTTIEELCKNHPPQMSTYFKYVRSLSFAATPDYSYLYDLMHEILKDKKLDLDWEFDWLVKRAVCFDWSKFIFHFIFNFW</sequence>
<dbReference type="InterPro" id="IPR008271">
    <property type="entry name" value="Ser/Thr_kinase_AS"/>
</dbReference>
<dbReference type="OrthoDB" id="5800476at2759"/>
<protein>
    <recommendedName>
        <fullName evidence="1">non-specific serine/threonine protein kinase</fullName>
        <ecNumber evidence="1">2.7.11.1</ecNumber>
    </recommendedName>
</protein>
<dbReference type="EMBL" id="KB096324">
    <property type="protein sequence ID" value="ESO06674.1"/>
    <property type="molecule type" value="Genomic_DNA"/>
</dbReference>
<dbReference type="SMART" id="SM00220">
    <property type="entry name" value="S_TKc"/>
    <property type="match status" value="1"/>
</dbReference>
<dbReference type="PROSITE" id="PS00107">
    <property type="entry name" value="PROTEIN_KINASE_ATP"/>
    <property type="match status" value="1"/>
</dbReference>
<evidence type="ECO:0000313" key="9">
    <source>
        <dbReference type="Proteomes" id="UP000015101"/>
    </source>
</evidence>
<dbReference type="FunFam" id="1.10.510.10:FF:001190">
    <property type="entry name" value="Uncharacterized protein"/>
    <property type="match status" value="1"/>
</dbReference>
<dbReference type="KEGG" id="hro:HELRODRAFT_63981"/>
<dbReference type="GO" id="GO:0007165">
    <property type="term" value="P:signal transduction"/>
    <property type="evidence" value="ECO:0000318"/>
    <property type="project" value="GO_Central"/>
</dbReference>
<dbReference type="GO" id="GO:0005737">
    <property type="term" value="C:cytoplasm"/>
    <property type="evidence" value="ECO:0000318"/>
    <property type="project" value="GO_Central"/>
</dbReference>
<reference evidence="7 9" key="2">
    <citation type="journal article" date="2013" name="Nature">
        <title>Insights into bilaterian evolution from three spiralian genomes.</title>
        <authorList>
            <person name="Simakov O."/>
            <person name="Marletaz F."/>
            <person name="Cho S.J."/>
            <person name="Edsinger-Gonzales E."/>
            <person name="Havlak P."/>
            <person name="Hellsten U."/>
            <person name="Kuo D.H."/>
            <person name="Larsson T."/>
            <person name="Lv J."/>
            <person name="Arendt D."/>
            <person name="Savage R."/>
            <person name="Osoegawa K."/>
            <person name="de Jong P."/>
            <person name="Grimwood J."/>
            <person name="Chapman J.A."/>
            <person name="Shapiro H."/>
            <person name="Aerts A."/>
            <person name="Otillar R.P."/>
            <person name="Terry A.Y."/>
            <person name="Boore J.L."/>
            <person name="Grigoriev I.V."/>
            <person name="Lindberg D.R."/>
            <person name="Seaver E.C."/>
            <person name="Weisblat D.A."/>
            <person name="Putnam N.H."/>
            <person name="Rokhsar D.S."/>
        </authorList>
    </citation>
    <scope>NUCLEOTIDE SEQUENCE</scope>
</reference>
<dbReference type="PROSITE" id="PS50011">
    <property type="entry name" value="PROTEIN_KINASE_DOM"/>
    <property type="match status" value="1"/>
</dbReference>
<comment type="similarity">
    <text evidence="5">Belongs to the protein kinase superfamily.</text>
</comment>
<dbReference type="InterPro" id="IPR050235">
    <property type="entry name" value="CK1_Ser-Thr_kinase"/>
</dbReference>
<dbReference type="PANTHER" id="PTHR11909">
    <property type="entry name" value="CASEIN KINASE-RELATED"/>
    <property type="match status" value="1"/>
</dbReference>
<dbReference type="GO" id="GO:0005886">
    <property type="term" value="C:plasma membrane"/>
    <property type="evidence" value="ECO:0000318"/>
    <property type="project" value="GO_Central"/>
</dbReference>
<dbReference type="HOGENOM" id="CLU_019279_2_0_1"/>
<keyword evidence="5" id="KW-0418">Kinase</keyword>
<dbReference type="GO" id="GO:0004674">
    <property type="term" value="F:protein serine/threonine kinase activity"/>
    <property type="evidence" value="ECO:0000318"/>
    <property type="project" value="GO_Central"/>
</dbReference>
<dbReference type="InParanoid" id="T1FXN2"/>
<evidence type="ECO:0000256" key="3">
    <source>
        <dbReference type="ARBA" id="ARBA00022840"/>
    </source>
</evidence>
<evidence type="ECO:0000256" key="1">
    <source>
        <dbReference type="ARBA" id="ARBA00012513"/>
    </source>
</evidence>
<dbReference type="GeneID" id="20213580"/>
<dbReference type="eggNOG" id="KOG1165">
    <property type="taxonomic scope" value="Eukaryota"/>
</dbReference>
<dbReference type="Pfam" id="PF00069">
    <property type="entry name" value="Pkinase"/>
    <property type="match status" value="1"/>
</dbReference>
<dbReference type="CTD" id="20213580"/>
<keyword evidence="5" id="KW-0808">Transferase</keyword>
<keyword evidence="2 4" id="KW-0547">Nucleotide-binding</keyword>
<dbReference type="RefSeq" id="XP_009016042.1">
    <property type="nucleotide sequence ID" value="XM_009017794.1"/>
</dbReference>
<dbReference type="GO" id="GO:0006897">
    <property type="term" value="P:endocytosis"/>
    <property type="evidence" value="ECO:0000318"/>
    <property type="project" value="GO_Central"/>
</dbReference>
<dbReference type="GO" id="GO:0005634">
    <property type="term" value="C:nucleus"/>
    <property type="evidence" value="ECO:0000318"/>
    <property type="project" value="GO_Central"/>
</dbReference>
<feature type="binding site" evidence="4">
    <location>
        <position position="43"/>
    </location>
    <ligand>
        <name>ATP</name>
        <dbReference type="ChEBI" id="CHEBI:30616"/>
    </ligand>
</feature>
<dbReference type="Proteomes" id="UP000015101">
    <property type="component" value="Unassembled WGS sequence"/>
</dbReference>
<organism evidence="8 9">
    <name type="scientific">Helobdella robusta</name>
    <name type="common">Californian leech</name>
    <dbReference type="NCBI Taxonomy" id="6412"/>
    <lineage>
        <taxon>Eukaryota</taxon>
        <taxon>Metazoa</taxon>
        <taxon>Spiralia</taxon>
        <taxon>Lophotrochozoa</taxon>
        <taxon>Annelida</taxon>
        <taxon>Clitellata</taxon>
        <taxon>Hirudinea</taxon>
        <taxon>Rhynchobdellida</taxon>
        <taxon>Glossiphoniidae</taxon>
        <taxon>Helobdella</taxon>
    </lineage>
</organism>
<evidence type="ECO:0000313" key="8">
    <source>
        <dbReference type="EnsemblMetazoa" id="HelroP63981"/>
    </source>
</evidence>
<evidence type="ECO:0000256" key="4">
    <source>
        <dbReference type="PROSITE-ProRule" id="PRU10141"/>
    </source>
</evidence>
<dbReference type="EMBL" id="AMQM01000679">
    <property type="status" value="NOT_ANNOTATED_CDS"/>
    <property type="molecule type" value="Genomic_DNA"/>
</dbReference>
<dbReference type="EnsemblMetazoa" id="HelroT63981">
    <property type="protein sequence ID" value="HelroP63981"/>
    <property type="gene ID" value="HelroG63981"/>
</dbReference>
<feature type="domain" description="Protein kinase" evidence="6">
    <location>
        <begin position="14"/>
        <end position="284"/>
    </location>
</feature>
<dbReference type="PROSITE" id="PS00108">
    <property type="entry name" value="PROTEIN_KINASE_ST"/>
    <property type="match status" value="1"/>
</dbReference>